<accession>A0A846H4C5</accession>
<dbReference type="Proteomes" id="UP000031549">
    <property type="component" value="Unassembled WGS sequence"/>
</dbReference>
<dbReference type="Pfam" id="PF05163">
    <property type="entry name" value="DinB"/>
    <property type="match status" value="1"/>
</dbReference>
<dbReference type="EMBL" id="JTCM02000003">
    <property type="protein sequence ID" value="NEU71484.1"/>
    <property type="molecule type" value="Genomic_DNA"/>
</dbReference>
<organism evidence="4 5">
    <name type="scientific">Hassallia byssoidea VB512170</name>
    <dbReference type="NCBI Taxonomy" id="1304833"/>
    <lineage>
        <taxon>Bacteria</taxon>
        <taxon>Bacillati</taxon>
        <taxon>Cyanobacteriota</taxon>
        <taxon>Cyanophyceae</taxon>
        <taxon>Nostocales</taxon>
        <taxon>Tolypothrichaceae</taxon>
        <taxon>Hassallia</taxon>
    </lineage>
</organism>
<keyword evidence="2 3" id="KW-0479">Metal-binding</keyword>
<proteinExistence type="inferred from homology"/>
<dbReference type="RefSeq" id="WP_039738860.1">
    <property type="nucleotide sequence ID" value="NZ_JTCM02000003.1"/>
</dbReference>
<dbReference type="PANTHER" id="PTHR37302">
    <property type="entry name" value="SLR1116 PROTEIN"/>
    <property type="match status" value="1"/>
</dbReference>
<name>A0A846H4C5_9CYAN</name>
<evidence type="ECO:0000256" key="2">
    <source>
        <dbReference type="ARBA" id="ARBA00022723"/>
    </source>
</evidence>
<keyword evidence="5" id="KW-1185">Reference proteome</keyword>
<evidence type="ECO:0000256" key="3">
    <source>
        <dbReference type="PIRSR" id="PIRSR607837-1"/>
    </source>
</evidence>
<protein>
    <submittedName>
        <fullName evidence="4">Damage-inducible protein DinB</fullName>
    </submittedName>
</protein>
<evidence type="ECO:0000313" key="5">
    <source>
        <dbReference type="Proteomes" id="UP000031549"/>
    </source>
</evidence>
<gene>
    <name evidence="4" type="ORF">PI95_002535</name>
</gene>
<comment type="similarity">
    <text evidence="1">Belongs to the DinB family.</text>
</comment>
<feature type="binding site" evidence="3">
    <location>
        <position position="138"/>
    </location>
    <ligand>
        <name>a divalent metal cation</name>
        <dbReference type="ChEBI" id="CHEBI:60240"/>
    </ligand>
</feature>
<dbReference type="InterPro" id="IPR034660">
    <property type="entry name" value="DinB/YfiT-like"/>
</dbReference>
<dbReference type="InterPro" id="IPR007837">
    <property type="entry name" value="DinB"/>
</dbReference>
<dbReference type="SUPFAM" id="SSF109854">
    <property type="entry name" value="DinB/YfiT-like putative metalloenzymes"/>
    <property type="match status" value="1"/>
</dbReference>
<dbReference type="PANTHER" id="PTHR37302:SF1">
    <property type="entry name" value="PROTEIN DINB"/>
    <property type="match status" value="1"/>
</dbReference>
<dbReference type="AlphaFoldDB" id="A0A846H4C5"/>
<dbReference type="GO" id="GO:0046872">
    <property type="term" value="F:metal ion binding"/>
    <property type="evidence" value="ECO:0007669"/>
    <property type="project" value="UniProtKB-KW"/>
</dbReference>
<sequence>MRDRTYYETMAEYNFWMNQKLYAICAEIPDEKRREDLGAFFKSIHGTLNHLLFGDRAWMGRFIEKPFTAKIGQELYIDFNELRQQRELTDRQIIEWSKSLSAEWLNQPFKYTSGVDGKTRILPAWVLVTHMFNHQTHHRGQLTTLLSQLGYDPGITDLPFLPCLNAIN</sequence>
<evidence type="ECO:0000313" key="4">
    <source>
        <dbReference type="EMBL" id="NEU71484.1"/>
    </source>
</evidence>
<feature type="binding site" evidence="3">
    <location>
        <position position="134"/>
    </location>
    <ligand>
        <name>a divalent metal cation</name>
        <dbReference type="ChEBI" id="CHEBI:60240"/>
    </ligand>
</feature>
<reference evidence="4 5" key="1">
    <citation type="journal article" date="2015" name="Genome Announc.">
        <title>Draft Genome Sequence of Cyanobacterium Hassallia byssoidea Strain VB512170, Isolated from Monuments in India.</title>
        <authorList>
            <person name="Singh D."/>
            <person name="Chandrababunaidu M.M."/>
            <person name="Panda A."/>
            <person name="Sen D."/>
            <person name="Bhattacharyya S."/>
            <person name="Adhikary S.P."/>
            <person name="Tripathy S."/>
        </authorList>
    </citation>
    <scope>NUCLEOTIDE SEQUENCE [LARGE SCALE GENOMIC DNA]</scope>
    <source>
        <strain evidence="4 5">VB512170</strain>
    </source>
</reference>
<comment type="caution">
    <text evidence="4">The sequence shown here is derived from an EMBL/GenBank/DDBJ whole genome shotgun (WGS) entry which is preliminary data.</text>
</comment>
<dbReference type="Gene3D" id="1.20.120.450">
    <property type="entry name" value="dinb family like domain"/>
    <property type="match status" value="1"/>
</dbReference>
<evidence type="ECO:0000256" key="1">
    <source>
        <dbReference type="ARBA" id="ARBA00008635"/>
    </source>
</evidence>
<feature type="binding site" evidence="3">
    <location>
        <position position="50"/>
    </location>
    <ligand>
        <name>a divalent metal cation</name>
        <dbReference type="ChEBI" id="CHEBI:60240"/>
    </ligand>
</feature>